<evidence type="ECO:0000313" key="1">
    <source>
        <dbReference type="EMBL" id="RUS24976.1"/>
    </source>
</evidence>
<protein>
    <submittedName>
        <fullName evidence="1">Uncharacterized protein</fullName>
    </submittedName>
</protein>
<keyword evidence="2" id="KW-1185">Reference proteome</keyword>
<accession>A0A433Q5D1</accession>
<sequence>MKVGVSVARGFSTVTRPLIRSRPAWGSKSMFSTTMVKVIRSRWLDEDPKGGAGHIRSKEVVVMEVVGLPYCCGLEVVALDDQIVDVPHVLKLLR</sequence>
<reference evidence="1 2" key="1">
    <citation type="journal article" date="2018" name="New Phytol.">
        <title>Phylogenomics of Endogonaceae and evolution of mycorrhizas within Mucoromycota.</title>
        <authorList>
            <person name="Chang Y."/>
            <person name="Desiro A."/>
            <person name="Na H."/>
            <person name="Sandor L."/>
            <person name="Lipzen A."/>
            <person name="Clum A."/>
            <person name="Barry K."/>
            <person name="Grigoriev I.V."/>
            <person name="Martin F.M."/>
            <person name="Stajich J.E."/>
            <person name="Smith M.E."/>
            <person name="Bonito G."/>
            <person name="Spatafora J.W."/>
        </authorList>
    </citation>
    <scope>NUCLEOTIDE SEQUENCE [LARGE SCALE GENOMIC DNA]</scope>
    <source>
        <strain evidence="1 2">AD002</strain>
    </source>
</reference>
<evidence type="ECO:0000313" key="2">
    <source>
        <dbReference type="Proteomes" id="UP000274822"/>
    </source>
</evidence>
<organism evidence="1 2">
    <name type="scientific">Jimgerdemannia flammicorona</name>
    <dbReference type="NCBI Taxonomy" id="994334"/>
    <lineage>
        <taxon>Eukaryota</taxon>
        <taxon>Fungi</taxon>
        <taxon>Fungi incertae sedis</taxon>
        <taxon>Mucoromycota</taxon>
        <taxon>Mucoromycotina</taxon>
        <taxon>Endogonomycetes</taxon>
        <taxon>Endogonales</taxon>
        <taxon>Endogonaceae</taxon>
        <taxon>Jimgerdemannia</taxon>
    </lineage>
</organism>
<name>A0A433Q5D1_9FUNG</name>
<dbReference type="AlphaFoldDB" id="A0A433Q5D1"/>
<comment type="caution">
    <text evidence="1">The sequence shown here is derived from an EMBL/GenBank/DDBJ whole genome shotgun (WGS) entry which is preliminary data.</text>
</comment>
<proteinExistence type="predicted"/>
<feature type="non-terminal residue" evidence="1">
    <location>
        <position position="94"/>
    </location>
</feature>
<dbReference type="Proteomes" id="UP000274822">
    <property type="component" value="Unassembled WGS sequence"/>
</dbReference>
<dbReference type="EMBL" id="RBNJ01014383">
    <property type="protein sequence ID" value="RUS24976.1"/>
    <property type="molecule type" value="Genomic_DNA"/>
</dbReference>
<gene>
    <name evidence="1" type="ORF">BC938DRAFT_472797</name>
</gene>